<dbReference type="GO" id="GO:0006457">
    <property type="term" value="P:protein folding"/>
    <property type="evidence" value="ECO:0007669"/>
    <property type="project" value="TreeGrafter"/>
</dbReference>
<comment type="function">
    <text evidence="2">Participates in the folding of proteins containing disulfide bonds, may be involved in glycosylation, prolyl hydroxylation and triglyceride transfer.</text>
</comment>
<organism evidence="18 19">
    <name type="scientific">Escovopsis weberi</name>
    <dbReference type="NCBI Taxonomy" id="150374"/>
    <lineage>
        <taxon>Eukaryota</taxon>
        <taxon>Fungi</taxon>
        <taxon>Dikarya</taxon>
        <taxon>Ascomycota</taxon>
        <taxon>Pezizomycotina</taxon>
        <taxon>Sordariomycetes</taxon>
        <taxon>Hypocreomycetidae</taxon>
        <taxon>Hypocreales</taxon>
        <taxon>Hypocreaceae</taxon>
        <taxon>Escovopsis</taxon>
    </lineage>
</organism>
<dbReference type="GO" id="GO:0051082">
    <property type="term" value="F:unfolded protein binding"/>
    <property type="evidence" value="ECO:0007669"/>
    <property type="project" value="UniProtKB-ARBA"/>
</dbReference>
<dbReference type="PROSITE" id="PS51352">
    <property type="entry name" value="THIOREDOXIN_2"/>
    <property type="match status" value="2"/>
</dbReference>
<feature type="region of interest" description="Disordered" evidence="16">
    <location>
        <begin position="467"/>
        <end position="516"/>
    </location>
</feature>
<evidence type="ECO:0000256" key="6">
    <source>
        <dbReference type="ARBA" id="ARBA00022729"/>
    </source>
</evidence>
<dbReference type="InterPro" id="IPR013766">
    <property type="entry name" value="Thioredoxin_domain"/>
</dbReference>
<reference evidence="18 19" key="1">
    <citation type="submission" date="2015-07" db="EMBL/GenBank/DDBJ databases">
        <title>The genome of the fungus Escovopsis weberi, a specialized disease agent of ant agriculture.</title>
        <authorList>
            <person name="de Man T.J."/>
            <person name="Stajich J.E."/>
            <person name="Kubicek C.P."/>
            <person name="Chenthamara K."/>
            <person name="Atanasova L."/>
            <person name="Druzhinina I.S."/>
            <person name="Birnbaum S."/>
            <person name="Barribeau S.M."/>
            <person name="Teiling C."/>
            <person name="Suen G."/>
            <person name="Currie C."/>
            <person name="Gerardo N.M."/>
        </authorList>
    </citation>
    <scope>NUCLEOTIDE SEQUENCE [LARGE SCALE GENOMIC DNA]</scope>
</reference>
<dbReference type="GO" id="GO:0015035">
    <property type="term" value="F:protein-disulfide reductase activity"/>
    <property type="evidence" value="ECO:0007669"/>
    <property type="project" value="UniProtKB-ARBA"/>
</dbReference>
<feature type="signal peptide" evidence="15">
    <location>
        <begin position="1"/>
        <end position="20"/>
    </location>
</feature>
<dbReference type="GO" id="GO:0005788">
    <property type="term" value="C:endoplasmic reticulum lumen"/>
    <property type="evidence" value="ECO:0007669"/>
    <property type="project" value="UniProtKB-SubCell"/>
</dbReference>
<dbReference type="Proteomes" id="UP000053831">
    <property type="component" value="Unassembled WGS sequence"/>
</dbReference>
<dbReference type="EC" id="5.3.4.1" evidence="5 15"/>
<proteinExistence type="inferred from homology"/>
<keyword evidence="8" id="KW-0256">Endoplasmic reticulum</keyword>
<dbReference type="FunFam" id="3.40.30.10:FF:000017">
    <property type="entry name" value="Protein disulfide-isomerase A4"/>
    <property type="match status" value="1"/>
</dbReference>
<gene>
    <name evidence="18" type="ORF">ESCO_004218</name>
</gene>
<evidence type="ECO:0000256" key="10">
    <source>
        <dbReference type="ARBA" id="ARBA00023235"/>
    </source>
</evidence>
<comment type="subcellular location">
    <subcellularLocation>
        <location evidence="3">Endoplasmic reticulum lumen</location>
    </subcellularLocation>
</comment>
<dbReference type="FunFam" id="3.40.30.10:FF:000185">
    <property type="entry name" value="Protein disulfide-isomerase"/>
    <property type="match status" value="1"/>
</dbReference>
<dbReference type="CDD" id="cd02995">
    <property type="entry name" value="PDI_a_PDI_a'_C"/>
    <property type="match status" value="1"/>
</dbReference>
<sequence>MHHKHITAGLVAALATVVLGDSDVTQLTKDTFNNWVESNPLALVEFFAPWCGHCKALAPEYEEAATTLKEKSIGLAKVDCTEETDLCKEYGVEGYPTLKVMRGLEDVKPYLGARKADAISAYMVKQSLPAVSTLTKETHDEFKDSDHVVIIAYVNADDKASSESFHGVGNELREKFFFGISDDAAIAKAEGVEAPAIVLYKDFDERKAVYTGKFESDDIMSFIQTAATPEVGEVGPETYSAYMSTKKPLAYIFAETAEERKELAELLKPLARKYKEKINVATIDAKTYGGHAANINLQTDKFPAFAIQDVANNLKFPFSQELTITFDAISEFVDSFIAGTLEPSVKSEPIPEKQDGPVTVVVGKTFNEVVIDNEQDVLIEFYAPWCGHCKALAPKWDELGALYAESEHKKNVVIAKVDATANDLPIDIKGFPSLFLYAAGDKKNPIEYEGSRSVEDFVKFISEKGKYKASVVVPEPVPEPTQAAEEKKEKAEEKKAEKEEEKKEAEEEEKESHDEL</sequence>
<evidence type="ECO:0000256" key="9">
    <source>
        <dbReference type="ARBA" id="ARBA00023157"/>
    </source>
</evidence>
<evidence type="ECO:0000256" key="7">
    <source>
        <dbReference type="ARBA" id="ARBA00022737"/>
    </source>
</evidence>
<evidence type="ECO:0000256" key="13">
    <source>
        <dbReference type="PIRSR" id="PIRSR605792-51"/>
    </source>
</evidence>
<dbReference type="InterPro" id="IPR005788">
    <property type="entry name" value="PDI_thioredoxin-like_dom"/>
</dbReference>
<dbReference type="FunFam" id="3.40.30.10:FF:000154">
    <property type="entry name" value="Protein disulfide-isomerase"/>
    <property type="match status" value="1"/>
</dbReference>
<evidence type="ECO:0000313" key="18">
    <source>
        <dbReference type="EMBL" id="KOS20891.1"/>
    </source>
</evidence>
<name>A0A0M8N6F9_ESCWE</name>
<evidence type="ECO:0000256" key="1">
    <source>
        <dbReference type="ARBA" id="ARBA00001182"/>
    </source>
</evidence>
<evidence type="ECO:0000256" key="11">
    <source>
        <dbReference type="ARBA" id="ARBA00023284"/>
    </source>
</evidence>
<dbReference type="PRINTS" id="PR00421">
    <property type="entry name" value="THIOREDOXIN"/>
</dbReference>
<dbReference type="NCBIfam" id="TIGR01126">
    <property type="entry name" value="pdi_dom"/>
    <property type="match status" value="2"/>
</dbReference>
<evidence type="ECO:0000256" key="8">
    <source>
        <dbReference type="ARBA" id="ARBA00022824"/>
    </source>
</evidence>
<dbReference type="InterPro" id="IPR017937">
    <property type="entry name" value="Thioredoxin_CS"/>
</dbReference>
<comment type="caution">
    <text evidence="18">The sequence shown here is derived from an EMBL/GenBank/DDBJ whole genome shotgun (WGS) entry which is preliminary data.</text>
</comment>
<dbReference type="Gene3D" id="3.40.30.10">
    <property type="entry name" value="Glutaredoxin"/>
    <property type="match status" value="4"/>
</dbReference>
<evidence type="ECO:0000256" key="5">
    <source>
        <dbReference type="ARBA" id="ARBA00012723"/>
    </source>
</evidence>
<dbReference type="PANTHER" id="PTHR18929:SF132">
    <property type="entry name" value="PROTEIN DISULFIDE-ISOMERASE A3"/>
    <property type="match status" value="1"/>
</dbReference>
<evidence type="ECO:0000259" key="17">
    <source>
        <dbReference type="PROSITE" id="PS51352"/>
    </source>
</evidence>
<dbReference type="InterPro" id="IPR005792">
    <property type="entry name" value="Prot_disulphide_isomerase"/>
</dbReference>
<dbReference type="PANTHER" id="PTHR18929">
    <property type="entry name" value="PROTEIN DISULFIDE ISOMERASE"/>
    <property type="match status" value="1"/>
</dbReference>
<protein>
    <recommendedName>
        <fullName evidence="12 15">Protein disulfide-isomerase</fullName>
        <ecNumber evidence="5 15">5.3.4.1</ecNumber>
    </recommendedName>
</protein>
<keyword evidence="7" id="KW-0677">Repeat</keyword>
<dbReference type="InterPro" id="IPR036249">
    <property type="entry name" value="Thioredoxin-like_sf"/>
</dbReference>
<dbReference type="OrthoDB" id="427280at2759"/>
<dbReference type="GO" id="GO:0003756">
    <property type="term" value="F:protein disulfide isomerase activity"/>
    <property type="evidence" value="ECO:0007669"/>
    <property type="project" value="UniProtKB-EC"/>
</dbReference>
<dbReference type="CDD" id="cd02982">
    <property type="entry name" value="PDI_b'_family"/>
    <property type="match status" value="1"/>
</dbReference>
<feature type="disulfide bond" description="Redox-active" evidence="13">
    <location>
        <begin position="386"/>
        <end position="389"/>
    </location>
</feature>
<evidence type="ECO:0000256" key="2">
    <source>
        <dbReference type="ARBA" id="ARBA00002692"/>
    </source>
</evidence>
<dbReference type="GO" id="GO:0034976">
    <property type="term" value="P:response to endoplasmic reticulum stress"/>
    <property type="evidence" value="ECO:0007669"/>
    <property type="project" value="TreeGrafter"/>
</dbReference>
<keyword evidence="9 13" id="KW-1015">Disulfide bond</keyword>
<feature type="disulfide bond" description="Redox-active" evidence="13">
    <location>
        <begin position="51"/>
        <end position="54"/>
    </location>
</feature>
<dbReference type="CDD" id="cd02981">
    <property type="entry name" value="PDI_b_family"/>
    <property type="match status" value="1"/>
</dbReference>
<evidence type="ECO:0000256" key="14">
    <source>
        <dbReference type="RuleBase" id="RU004208"/>
    </source>
</evidence>
<comment type="catalytic activity">
    <reaction evidence="1 15">
        <text>Catalyzes the rearrangement of -S-S- bonds in proteins.</text>
        <dbReference type="EC" id="5.3.4.1"/>
    </reaction>
</comment>
<evidence type="ECO:0000256" key="3">
    <source>
        <dbReference type="ARBA" id="ARBA00004319"/>
    </source>
</evidence>
<keyword evidence="19" id="KW-1185">Reference proteome</keyword>
<feature type="compositionally biased region" description="Basic and acidic residues" evidence="16">
    <location>
        <begin position="484"/>
        <end position="516"/>
    </location>
</feature>
<dbReference type="CDD" id="cd02961">
    <property type="entry name" value="PDI_a_family"/>
    <property type="match status" value="1"/>
</dbReference>
<dbReference type="NCBIfam" id="TIGR01130">
    <property type="entry name" value="ER_PDI_fam"/>
    <property type="match status" value="1"/>
</dbReference>
<evidence type="ECO:0000256" key="12">
    <source>
        <dbReference type="ARBA" id="ARBA00039846"/>
    </source>
</evidence>
<feature type="chain" id="PRO_5005732413" description="Protein disulfide-isomerase" evidence="15">
    <location>
        <begin position="21"/>
        <end position="516"/>
    </location>
</feature>
<dbReference type="FunFam" id="3.40.30.10:FF:000139">
    <property type="entry name" value="Protein disulfide-isomerase"/>
    <property type="match status" value="1"/>
</dbReference>
<dbReference type="PROSITE" id="PS00194">
    <property type="entry name" value="THIOREDOXIN_1"/>
    <property type="match status" value="2"/>
</dbReference>
<comment type="similarity">
    <text evidence="4 14">Belongs to the protein disulfide isomerase family.</text>
</comment>
<dbReference type="SUPFAM" id="SSF52833">
    <property type="entry name" value="Thioredoxin-like"/>
    <property type="match status" value="4"/>
</dbReference>
<feature type="domain" description="Thioredoxin" evidence="17">
    <location>
        <begin position="336"/>
        <end position="466"/>
    </location>
</feature>
<evidence type="ECO:0000313" key="19">
    <source>
        <dbReference type="Proteomes" id="UP000053831"/>
    </source>
</evidence>
<feature type="domain" description="Thioredoxin" evidence="17">
    <location>
        <begin position="6"/>
        <end position="228"/>
    </location>
</feature>
<dbReference type="Pfam" id="PF00085">
    <property type="entry name" value="Thioredoxin"/>
    <property type="match status" value="2"/>
</dbReference>
<evidence type="ECO:0000256" key="15">
    <source>
        <dbReference type="RuleBase" id="RU361130"/>
    </source>
</evidence>
<evidence type="ECO:0000256" key="16">
    <source>
        <dbReference type="SAM" id="MobiDB-lite"/>
    </source>
</evidence>
<keyword evidence="10 15" id="KW-0413">Isomerase</keyword>
<keyword evidence="6 15" id="KW-0732">Signal</keyword>
<dbReference type="EMBL" id="LGSR01000013">
    <property type="protein sequence ID" value="KOS20891.1"/>
    <property type="molecule type" value="Genomic_DNA"/>
</dbReference>
<accession>A0A0M8N6F9</accession>
<dbReference type="Pfam" id="PF13848">
    <property type="entry name" value="Thioredoxin_6"/>
    <property type="match status" value="1"/>
</dbReference>
<dbReference type="AlphaFoldDB" id="A0A0M8N6F9"/>
<evidence type="ECO:0000256" key="4">
    <source>
        <dbReference type="ARBA" id="ARBA00006347"/>
    </source>
</evidence>
<dbReference type="STRING" id="150374.A0A0M8N6F9"/>
<keyword evidence="11 13" id="KW-0676">Redox-active center</keyword>